<evidence type="ECO:0000256" key="2">
    <source>
        <dbReference type="ARBA" id="ARBA00022670"/>
    </source>
</evidence>
<dbReference type="PANTHER" id="PTHR11733:SF240">
    <property type="entry name" value="GH14155P-RELATED"/>
    <property type="match status" value="1"/>
</dbReference>
<evidence type="ECO:0000256" key="1">
    <source>
        <dbReference type="ARBA" id="ARBA00001947"/>
    </source>
</evidence>
<comment type="cofactor">
    <cofactor evidence="1">
        <name>Zn(2+)</name>
        <dbReference type="ChEBI" id="CHEBI:29105"/>
    </cofactor>
</comment>
<dbReference type="Proteomes" id="UP001652625">
    <property type="component" value="Chromosome 12"/>
</dbReference>
<dbReference type="InterPro" id="IPR042089">
    <property type="entry name" value="Peptidase_M13_dom_2"/>
</dbReference>
<keyword evidence="5" id="KW-0862">Zinc</keyword>
<feature type="domain" description="Peptidase M13 N-terminal" evidence="9">
    <location>
        <begin position="98"/>
        <end position="490"/>
    </location>
</feature>
<keyword evidence="10" id="KW-1185">Reference proteome</keyword>
<evidence type="ECO:0000313" key="10">
    <source>
        <dbReference type="Proteomes" id="UP001652625"/>
    </source>
</evidence>
<keyword evidence="7" id="KW-0472">Membrane</keyword>
<dbReference type="InterPro" id="IPR008753">
    <property type="entry name" value="Peptidase_M13_N"/>
</dbReference>
<dbReference type="InterPro" id="IPR000718">
    <property type="entry name" value="Peptidase_M13"/>
</dbReference>
<dbReference type="CDD" id="cd08662">
    <property type="entry name" value="M13"/>
    <property type="match status" value="1"/>
</dbReference>
<keyword evidence="4" id="KW-0378">Hydrolase</keyword>
<evidence type="ECO:0000256" key="3">
    <source>
        <dbReference type="ARBA" id="ARBA00022723"/>
    </source>
</evidence>
<evidence type="ECO:0000259" key="9">
    <source>
        <dbReference type="Pfam" id="PF05649"/>
    </source>
</evidence>
<sequence length="756" mass="87480">MILSQKVVLLYLWEILTIYTVNLFCLTIQEPDNLLQLDGSNDMLFSALPNDLTNIRSENNSVSENWHSKNKNRKVCDSPHCLNISLTIKASLNESEDPCNDFYNFACGGWKASHEIPSSENEITAFTILNQQIEDELHDLLSADPIKKESNALKKARLFYKSCMNIQTIEELGPKPALDFINYLGGWSLCTNPDWQTTYAEKWDAYEVLKKLQRNFFPAPPFFTVDVTNDHLNSTQHLIKIDQSGLSLQREIYFKHSNVITDYGEYMVKVAKSLGYTCNDTDPERNITAQMFSILEFEKELAEITTPAEAKQAGTFRRINLAIMEDVVSEFNWKDHLQDLFYSVHILPDEVVLATSPNYLKKVANLIKKTDKRLLSRYMMWQMLRDKISFLSDDFRKARAEFNQKMTGVEDTEPRWRKCIGVTNENMGIPIGALYIEKYFSESTKTKTNDMIDEIVEAFKSRIDNHDWIDGKTRKGVIQKVDALVAKVGYASYIKKPLELNKRFRKLKIGADKFFENNLNVDKWLRYRLYDKLRKPVDKTKWPMFPQTINAMYQFYENEIVIPAGILQPPFFYTGDVPRSLSYGAIGSIIGHELTHGFDNTGRKFDKNGNIVKNWWSENSLEEFMERSKCFVDQYSNYKVQDKYNISGKLTLGENIADNGGVKISFQAYEDYLAHREDKVLPNLPFNNRQLFFIGYAQEYCSNVRERTEYIATLSEIHSPAKFRVIGSLSNSKEFASVFRCEKNAAMNPENKCVVW</sequence>
<keyword evidence="7" id="KW-1133">Transmembrane helix</keyword>
<dbReference type="Pfam" id="PF01431">
    <property type="entry name" value="Peptidase_M13"/>
    <property type="match status" value="1"/>
</dbReference>
<dbReference type="PRINTS" id="PR00786">
    <property type="entry name" value="NEPRILYSIN"/>
</dbReference>
<dbReference type="Pfam" id="PF05649">
    <property type="entry name" value="Peptidase_M13_N"/>
    <property type="match status" value="1"/>
</dbReference>
<dbReference type="PROSITE" id="PS51885">
    <property type="entry name" value="NEPRILYSIN"/>
    <property type="match status" value="1"/>
</dbReference>
<accession>A0ABM4D4A5</accession>
<protein>
    <submittedName>
        <fullName evidence="11">Endothelin-converting enzyme homolog isoform X2</fullName>
    </submittedName>
</protein>
<dbReference type="InterPro" id="IPR018497">
    <property type="entry name" value="Peptidase_M13_C"/>
</dbReference>
<evidence type="ECO:0000256" key="4">
    <source>
        <dbReference type="ARBA" id="ARBA00022801"/>
    </source>
</evidence>
<gene>
    <name evidence="11" type="primary">LOC100206322</name>
</gene>
<evidence type="ECO:0000256" key="7">
    <source>
        <dbReference type="SAM" id="Phobius"/>
    </source>
</evidence>
<feature type="domain" description="Peptidase M13 C-terminal" evidence="8">
    <location>
        <begin position="550"/>
        <end position="754"/>
    </location>
</feature>
<dbReference type="GeneID" id="100206322"/>
<dbReference type="Gene3D" id="1.10.1380.10">
    <property type="entry name" value="Neutral endopeptidase , domain2"/>
    <property type="match status" value="1"/>
</dbReference>
<reference evidence="11" key="1">
    <citation type="submission" date="2025-08" db="UniProtKB">
        <authorList>
            <consortium name="RefSeq"/>
        </authorList>
    </citation>
    <scope>IDENTIFICATION</scope>
</reference>
<evidence type="ECO:0000256" key="6">
    <source>
        <dbReference type="ARBA" id="ARBA00023049"/>
    </source>
</evidence>
<dbReference type="InterPro" id="IPR024079">
    <property type="entry name" value="MetalloPept_cat_dom_sf"/>
</dbReference>
<name>A0ABM4D4A5_HYDVU</name>
<evidence type="ECO:0000313" key="11">
    <source>
        <dbReference type="RefSeq" id="XP_065669105.1"/>
    </source>
</evidence>
<keyword evidence="7" id="KW-0812">Transmembrane</keyword>
<dbReference type="SUPFAM" id="SSF55486">
    <property type="entry name" value="Metalloproteases ('zincins'), catalytic domain"/>
    <property type="match status" value="1"/>
</dbReference>
<evidence type="ECO:0000256" key="5">
    <source>
        <dbReference type="ARBA" id="ARBA00022833"/>
    </source>
</evidence>
<dbReference type="RefSeq" id="XP_065669105.1">
    <property type="nucleotide sequence ID" value="XM_065813033.1"/>
</dbReference>
<dbReference type="PANTHER" id="PTHR11733">
    <property type="entry name" value="ZINC METALLOPROTEASE FAMILY M13 NEPRILYSIN-RELATED"/>
    <property type="match status" value="1"/>
</dbReference>
<feature type="transmembrane region" description="Helical" evidence="7">
    <location>
        <begin position="7"/>
        <end position="29"/>
    </location>
</feature>
<dbReference type="Gene3D" id="3.40.390.10">
    <property type="entry name" value="Collagenase (Catalytic Domain)"/>
    <property type="match status" value="1"/>
</dbReference>
<organism evidence="10 11">
    <name type="scientific">Hydra vulgaris</name>
    <name type="common">Hydra</name>
    <name type="synonym">Hydra attenuata</name>
    <dbReference type="NCBI Taxonomy" id="6087"/>
    <lineage>
        <taxon>Eukaryota</taxon>
        <taxon>Metazoa</taxon>
        <taxon>Cnidaria</taxon>
        <taxon>Hydrozoa</taxon>
        <taxon>Hydroidolina</taxon>
        <taxon>Anthoathecata</taxon>
        <taxon>Aplanulata</taxon>
        <taxon>Hydridae</taxon>
        <taxon>Hydra</taxon>
    </lineage>
</organism>
<proteinExistence type="predicted"/>
<evidence type="ECO:0000259" key="8">
    <source>
        <dbReference type="Pfam" id="PF01431"/>
    </source>
</evidence>
<keyword evidence="6" id="KW-0482">Metalloprotease</keyword>
<keyword evidence="2" id="KW-0645">Protease</keyword>
<keyword evidence="3" id="KW-0479">Metal-binding</keyword>